<dbReference type="SUPFAM" id="SSF64288">
    <property type="entry name" value="Chorismate lyase-like"/>
    <property type="match status" value="1"/>
</dbReference>
<dbReference type="InterPro" id="IPR036388">
    <property type="entry name" value="WH-like_DNA-bd_sf"/>
</dbReference>
<dbReference type="CDD" id="cd07377">
    <property type="entry name" value="WHTH_GntR"/>
    <property type="match status" value="1"/>
</dbReference>
<dbReference type="Gene3D" id="1.10.10.10">
    <property type="entry name" value="Winged helix-like DNA-binding domain superfamily/Winged helix DNA-binding domain"/>
    <property type="match status" value="1"/>
</dbReference>
<evidence type="ECO:0000256" key="1">
    <source>
        <dbReference type="ARBA" id="ARBA00023015"/>
    </source>
</evidence>
<evidence type="ECO:0000313" key="5">
    <source>
        <dbReference type="EMBL" id="MCT2587773.1"/>
    </source>
</evidence>
<feature type="domain" description="HTH gntR-type" evidence="4">
    <location>
        <begin position="6"/>
        <end position="74"/>
    </location>
</feature>
<comment type="caution">
    <text evidence="5">The sequence shown here is derived from an EMBL/GenBank/DDBJ whole genome shotgun (WGS) entry which is preliminary data.</text>
</comment>
<evidence type="ECO:0000256" key="2">
    <source>
        <dbReference type="ARBA" id="ARBA00023125"/>
    </source>
</evidence>
<sequence>MTSARAPKYQRIADALRSEIRNGTPPAGERMPAETDLVERFGVSLPTVRQALGVLRTEGVIESRQGIGTFVRDNRRLQRRSRNRYGRARDDKKLLTAHLRHEIISAQPEEPPQEISALLDEPTKRILVRRRRLINPDTNRPEELGASYLPGEYVFGTFLETTDVVPKALFLCIEDLSGKRYVRAEDKWQVRIASDDEVDRLELPTGTNVVHLTHVARAADDTVLEISESVWPADRVVILDEYDLNDEISARPSEV</sequence>
<protein>
    <submittedName>
        <fullName evidence="5">GntR family transcriptional regulator</fullName>
    </submittedName>
</protein>
<evidence type="ECO:0000313" key="6">
    <source>
        <dbReference type="Proteomes" id="UP001156441"/>
    </source>
</evidence>
<reference evidence="5 6" key="1">
    <citation type="submission" date="2021-02" db="EMBL/GenBank/DDBJ databases">
        <title>Actinophytocola xerophila sp. nov., isolated from soil of cotton cropping field.</title>
        <authorList>
            <person name="Huang R."/>
            <person name="Chen X."/>
            <person name="Ge X."/>
            <person name="Liu W."/>
        </authorList>
    </citation>
    <scope>NUCLEOTIDE SEQUENCE [LARGE SCALE GENOMIC DNA]</scope>
    <source>
        <strain evidence="5 6">S1-96</strain>
    </source>
</reference>
<dbReference type="PANTHER" id="PTHR44846:SF17">
    <property type="entry name" value="GNTR-FAMILY TRANSCRIPTIONAL REGULATOR"/>
    <property type="match status" value="1"/>
</dbReference>
<accession>A0ABT2JIR8</accession>
<dbReference type="SMART" id="SM00866">
    <property type="entry name" value="UTRA"/>
    <property type="match status" value="1"/>
</dbReference>
<dbReference type="Pfam" id="PF07702">
    <property type="entry name" value="UTRA"/>
    <property type="match status" value="1"/>
</dbReference>
<dbReference type="InterPro" id="IPR011663">
    <property type="entry name" value="UTRA"/>
</dbReference>
<dbReference type="Proteomes" id="UP001156441">
    <property type="component" value="Unassembled WGS sequence"/>
</dbReference>
<dbReference type="InterPro" id="IPR028978">
    <property type="entry name" value="Chorismate_lyase_/UTRA_dom_sf"/>
</dbReference>
<keyword evidence="1" id="KW-0805">Transcription regulation</keyword>
<keyword evidence="2" id="KW-0238">DNA-binding</keyword>
<evidence type="ECO:0000259" key="4">
    <source>
        <dbReference type="PROSITE" id="PS50949"/>
    </source>
</evidence>
<dbReference type="PANTHER" id="PTHR44846">
    <property type="entry name" value="MANNOSYL-D-GLYCERATE TRANSPORT/METABOLISM SYSTEM REPRESSOR MNGR-RELATED"/>
    <property type="match status" value="1"/>
</dbReference>
<dbReference type="SUPFAM" id="SSF46785">
    <property type="entry name" value="Winged helix' DNA-binding domain"/>
    <property type="match status" value="1"/>
</dbReference>
<dbReference type="PROSITE" id="PS50949">
    <property type="entry name" value="HTH_GNTR"/>
    <property type="match status" value="1"/>
</dbReference>
<proteinExistence type="predicted"/>
<dbReference type="RefSeq" id="WP_260195683.1">
    <property type="nucleotide sequence ID" value="NZ_JAFFZE010000028.1"/>
</dbReference>
<name>A0ABT2JIR8_9PSEU</name>
<dbReference type="InterPro" id="IPR000524">
    <property type="entry name" value="Tscrpt_reg_HTH_GntR"/>
</dbReference>
<keyword evidence="6" id="KW-1185">Reference proteome</keyword>
<dbReference type="Pfam" id="PF00392">
    <property type="entry name" value="GntR"/>
    <property type="match status" value="1"/>
</dbReference>
<dbReference type="EMBL" id="JAFFZE010000028">
    <property type="protein sequence ID" value="MCT2587773.1"/>
    <property type="molecule type" value="Genomic_DNA"/>
</dbReference>
<dbReference type="InterPro" id="IPR050679">
    <property type="entry name" value="Bact_HTH_transcr_reg"/>
</dbReference>
<dbReference type="PRINTS" id="PR00035">
    <property type="entry name" value="HTHGNTR"/>
</dbReference>
<evidence type="ECO:0000256" key="3">
    <source>
        <dbReference type="ARBA" id="ARBA00023163"/>
    </source>
</evidence>
<dbReference type="Gene3D" id="3.40.1410.10">
    <property type="entry name" value="Chorismate lyase-like"/>
    <property type="match status" value="1"/>
</dbReference>
<keyword evidence="3" id="KW-0804">Transcription</keyword>
<organism evidence="5 6">
    <name type="scientific">Actinophytocola gossypii</name>
    <dbReference type="NCBI Taxonomy" id="2812003"/>
    <lineage>
        <taxon>Bacteria</taxon>
        <taxon>Bacillati</taxon>
        <taxon>Actinomycetota</taxon>
        <taxon>Actinomycetes</taxon>
        <taxon>Pseudonocardiales</taxon>
        <taxon>Pseudonocardiaceae</taxon>
    </lineage>
</organism>
<dbReference type="InterPro" id="IPR036390">
    <property type="entry name" value="WH_DNA-bd_sf"/>
</dbReference>
<gene>
    <name evidence="5" type="ORF">JT362_32120</name>
</gene>
<dbReference type="SMART" id="SM00345">
    <property type="entry name" value="HTH_GNTR"/>
    <property type="match status" value="1"/>
</dbReference>